<dbReference type="GO" id="GO:0030203">
    <property type="term" value="P:glycosaminoglycan metabolic process"/>
    <property type="evidence" value="ECO:0007669"/>
    <property type="project" value="TreeGrafter"/>
</dbReference>
<dbReference type="EC" id="3.2.1.52" evidence="3"/>
<dbReference type="PRINTS" id="PR00738">
    <property type="entry name" value="GLHYDRLASE20"/>
</dbReference>
<dbReference type="SUPFAM" id="SSF55545">
    <property type="entry name" value="beta-N-acetylhexosaminidase-like domain"/>
    <property type="match status" value="1"/>
</dbReference>
<feature type="domain" description="Glycoside hydrolase family 20 catalytic" evidence="8">
    <location>
        <begin position="180"/>
        <end position="513"/>
    </location>
</feature>
<dbReference type="GO" id="GO:0005975">
    <property type="term" value="P:carbohydrate metabolic process"/>
    <property type="evidence" value="ECO:0007669"/>
    <property type="project" value="InterPro"/>
</dbReference>
<feature type="domain" description="Beta-hexosaminidase bacterial type N-terminal" evidence="9">
    <location>
        <begin position="40"/>
        <end position="176"/>
    </location>
</feature>
<evidence type="ECO:0000313" key="10">
    <source>
        <dbReference type="EMBL" id="PKQ44172.1"/>
    </source>
</evidence>
<comment type="catalytic activity">
    <reaction evidence="1">
        <text>Hydrolysis of terminal non-reducing N-acetyl-D-hexosamine residues in N-acetyl-beta-D-hexosaminides.</text>
        <dbReference type="EC" id="3.2.1.52"/>
    </reaction>
</comment>
<organism evidence="10 11">
    <name type="scientific">Confluentibacter flavum</name>
    <dbReference type="NCBI Taxonomy" id="1909700"/>
    <lineage>
        <taxon>Bacteria</taxon>
        <taxon>Pseudomonadati</taxon>
        <taxon>Bacteroidota</taxon>
        <taxon>Flavobacteriia</taxon>
        <taxon>Flavobacteriales</taxon>
        <taxon>Flavobacteriaceae</taxon>
        <taxon>Confluentibacter</taxon>
    </lineage>
</organism>
<dbReference type="Gene3D" id="3.30.379.10">
    <property type="entry name" value="Chitobiase/beta-hexosaminidase domain 2-like"/>
    <property type="match status" value="1"/>
</dbReference>
<dbReference type="OrthoDB" id="9763537at2"/>
<feature type="signal peptide" evidence="7">
    <location>
        <begin position="1"/>
        <end position="20"/>
    </location>
</feature>
<protein>
    <recommendedName>
        <fullName evidence="3">beta-N-acetylhexosaminidase</fullName>
        <ecNumber evidence="3">3.2.1.52</ecNumber>
    </recommendedName>
</protein>
<accession>A0A2N3HH11</accession>
<dbReference type="InterPro" id="IPR029018">
    <property type="entry name" value="Hex-like_dom2"/>
</dbReference>
<dbReference type="Proteomes" id="UP000233435">
    <property type="component" value="Unassembled WGS sequence"/>
</dbReference>
<evidence type="ECO:0000256" key="3">
    <source>
        <dbReference type="ARBA" id="ARBA00012663"/>
    </source>
</evidence>
<evidence type="ECO:0000259" key="8">
    <source>
        <dbReference type="Pfam" id="PF00728"/>
    </source>
</evidence>
<dbReference type="AlphaFoldDB" id="A0A2N3HH11"/>
<evidence type="ECO:0000313" key="11">
    <source>
        <dbReference type="Proteomes" id="UP000233435"/>
    </source>
</evidence>
<keyword evidence="11" id="KW-1185">Reference proteome</keyword>
<keyword evidence="4" id="KW-0378">Hydrolase</keyword>
<dbReference type="InterPro" id="IPR015882">
    <property type="entry name" value="HEX_bac_N"/>
</dbReference>
<dbReference type="GO" id="GO:0016020">
    <property type="term" value="C:membrane"/>
    <property type="evidence" value="ECO:0007669"/>
    <property type="project" value="TreeGrafter"/>
</dbReference>
<dbReference type="PANTHER" id="PTHR22600:SF57">
    <property type="entry name" value="BETA-N-ACETYLHEXOSAMINIDASE"/>
    <property type="match status" value="1"/>
</dbReference>
<feature type="chain" id="PRO_5014884820" description="beta-N-acetylhexosaminidase" evidence="7">
    <location>
        <begin position="21"/>
        <end position="663"/>
    </location>
</feature>
<dbReference type="InterPro" id="IPR025705">
    <property type="entry name" value="Beta_hexosaminidase_sua/sub"/>
</dbReference>
<keyword evidence="7" id="KW-0732">Signal</keyword>
<reference evidence="10 11" key="1">
    <citation type="submission" date="2017-12" db="EMBL/GenBank/DDBJ databases">
        <title>Confluentibacter flavum sp. nov., isolated from the saline lake.</title>
        <authorList>
            <person name="Yu L."/>
        </authorList>
    </citation>
    <scope>NUCLEOTIDE SEQUENCE [LARGE SCALE GENOMIC DNA]</scope>
    <source>
        <strain evidence="10 11">3B</strain>
    </source>
</reference>
<evidence type="ECO:0000259" key="9">
    <source>
        <dbReference type="Pfam" id="PF02838"/>
    </source>
</evidence>
<gene>
    <name evidence="10" type="ORF">CSW08_13790</name>
</gene>
<dbReference type="InterPro" id="IPR017853">
    <property type="entry name" value="GH"/>
</dbReference>
<dbReference type="InterPro" id="IPR015883">
    <property type="entry name" value="Glyco_hydro_20_cat"/>
</dbReference>
<keyword evidence="5" id="KW-0326">Glycosidase</keyword>
<evidence type="ECO:0000256" key="6">
    <source>
        <dbReference type="PIRSR" id="PIRSR625705-1"/>
    </source>
</evidence>
<dbReference type="GO" id="GO:0004563">
    <property type="term" value="F:beta-N-acetylhexosaminidase activity"/>
    <property type="evidence" value="ECO:0007669"/>
    <property type="project" value="UniProtKB-EC"/>
</dbReference>
<proteinExistence type="inferred from homology"/>
<evidence type="ECO:0000256" key="5">
    <source>
        <dbReference type="ARBA" id="ARBA00023295"/>
    </source>
</evidence>
<evidence type="ECO:0000256" key="2">
    <source>
        <dbReference type="ARBA" id="ARBA00006285"/>
    </source>
</evidence>
<dbReference type="Pfam" id="PF00728">
    <property type="entry name" value="Glyco_hydro_20"/>
    <property type="match status" value="1"/>
</dbReference>
<evidence type="ECO:0000256" key="7">
    <source>
        <dbReference type="SAM" id="SignalP"/>
    </source>
</evidence>
<comment type="caution">
    <text evidence="10">The sequence shown here is derived from an EMBL/GenBank/DDBJ whole genome shotgun (WGS) entry which is preliminary data.</text>
</comment>
<dbReference type="CDD" id="cd06563">
    <property type="entry name" value="GH20_chitobiase-like"/>
    <property type="match status" value="1"/>
</dbReference>
<feature type="active site" description="Proton donor" evidence="6">
    <location>
        <position position="344"/>
    </location>
</feature>
<dbReference type="Pfam" id="PF02838">
    <property type="entry name" value="Glyco_hydro_20b"/>
    <property type="match status" value="1"/>
</dbReference>
<dbReference type="SUPFAM" id="SSF51445">
    <property type="entry name" value="(Trans)glycosidases"/>
    <property type="match status" value="1"/>
</dbReference>
<dbReference type="Gene3D" id="3.20.20.80">
    <property type="entry name" value="Glycosidases"/>
    <property type="match status" value="1"/>
</dbReference>
<dbReference type="PANTHER" id="PTHR22600">
    <property type="entry name" value="BETA-HEXOSAMINIDASE"/>
    <property type="match status" value="1"/>
</dbReference>
<comment type="similarity">
    <text evidence="2">Belongs to the glycosyl hydrolase 20 family.</text>
</comment>
<evidence type="ECO:0000256" key="1">
    <source>
        <dbReference type="ARBA" id="ARBA00001231"/>
    </source>
</evidence>
<dbReference type="EMBL" id="PJEO01000051">
    <property type="protein sequence ID" value="PKQ44172.1"/>
    <property type="molecule type" value="Genomic_DNA"/>
</dbReference>
<sequence>MIFRFSVVCMLLVSFGLAFGQVERVTSVDISDTGGKSFKYDIIPRPNHIKAMDGNFLISSNTIILYDGEEAKSVALYLSDYLTVTIGKNLKVSSLPVNKNREGHILITTEGKTIKTDAEDYELVVSPKNIFLKAQSRKGLFYAVQSFLQLMPVEVFSDKEQENVIWSIPCVEIKDAPALSWRGYMLDVSRHFFSKETILRQIDLLALYKINRFHLHLTDDQGWRVEIKKYPKLTEIGAWNILDNGKKQGGFYTQKDLKEIVEYAKEREVMIIPEIDMPGHSLAAVAAYPELSCHGNPVAVMTKAGISADNMCPSNEKVYEFVNDVLKEIVGIFPSPYIHIGGDEAQKSNWMKCPRCTSKAGVTKNSSDKADREKIYALQDEFIGRVKTLVKQHDKIMIGWDEIIENEHIENIEGAIIQSWRSAYPGFRAAEKGHKIILSSGTTFYLDYPNGQRNIERIYNTVVPDKYWKHFFNRENIIGVECPLWTESVSNQREVDYMTWPRMLALAEVGWTDMSYRSYGEFKSRLRENEKRLDLLGVNYQKIDGEKLACQWKPEDTPENEVLEYDITGIIDKPGKWEVAFVYEGGKQGLNTEGFEIVQNNKVIAFCNSQQSLGWRDTSPVNIVNVESVDPNMKQTLRIKLLRDEKLQGESLDGLGSVWFTYK</sequence>
<name>A0A2N3HH11_9FLAO</name>
<evidence type="ECO:0000256" key="4">
    <source>
        <dbReference type="ARBA" id="ARBA00022801"/>
    </source>
</evidence>